<dbReference type="GO" id="GO:0016477">
    <property type="term" value="P:cell migration"/>
    <property type="evidence" value="ECO:0007669"/>
    <property type="project" value="TreeGrafter"/>
</dbReference>
<evidence type="ECO:0000313" key="21">
    <source>
        <dbReference type="Proteomes" id="UP000708208"/>
    </source>
</evidence>
<dbReference type="GO" id="GO:0005509">
    <property type="term" value="F:calcium ion binding"/>
    <property type="evidence" value="ECO:0007669"/>
    <property type="project" value="UniProtKB-UniRule"/>
</dbReference>
<keyword evidence="9" id="KW-0130">Cell adhesion</keyword>
<feature type="transmembrane region" description="Helical" evidence="17">
    <location>
        <begin position="1970"/>
        <end position="1994"/>
    </location>
</feature>
<feature type="domain" description="Cadherin" evidence="19">
    <location>
        <begin position="1423"/>
        <end position="1512"/>
    </location>
</feature>
<dbReference type="GO" id="GO:0016342">
    <property type="term" value="C:catenin complex"/>
    <property type="evidence" value="ECO:0007669"/>
    <property type="project" value="TreeGrafter"/>
</dbReference>
<feature type="compositionally biased region" description="Basic and acidic residues" evidence="16">
    <location>
        <begin position="75"/>
        <end position="90"/>
    </location>
</feature>
<evidence type="ECO:0000256" key="1">
    <source>
        <dbReference type="ARBA" id="ARBA00004251"/>
    </source>
</evidence>
<evidence type="ECO:0000256" key="5">
    <source>
        <dbReference type="ARBA" id="ARBA00022723"/>
    </source>
</evidence>
<dbReference type="GO" id="GO:0045296">
    <property type="term" value="F:cadherin binding"/>
    <property type="evidence" value="ECO:0007669"/>
    <property type="project" value="TreeGrafter"/>
</dbReference>
<dbReference type="Proteomes" id="UP000708208">
    <property type="component" value="Unassembled WGS sequence"/>
</dbReference>
<feature type="domain" description="Cadherin" evidence="19">
    <location>
        <begin position="1294"/>
        <end position="1404"/>
    </location>
</feature>
<feature type="domain" description="Cadherin" evidence="19">
    <location>
        <begin position="604"/>
        <end position="718"/>
    </location>
</feature>
<proteinExistence type="predicted"/>
<dbReference type="FunFam" id="2.60.40.60:FF:000098">
    <property type="entry name" value="cadherin-23 isoform X1"/>
    <property type="match status" value="1"/>
</dbReference>
<dbReference type="FunFam" id="2.60.40.60:FF:000123">
    <property type="entry name" value="Protocadherin beta 4"/>
    <property type="match status" value="1"/>
</dbReference>
<feature type="domain" description="Cadherin" evidence="19">
    <location>
        <begin position="830"/>
        <end position="947"/>
    </location>
</feature>
<dbReference type="InterPro" id="IPR039808">
    <property type="entry name" value="Cadherin"/>
</dbReference>
<keyword evidence="21" id="KW-1185">Reference proteome</keyword>
<feature type="region of interest" description="Disordered" evidence="16">
    <location>
        <begin position="2061"/>
        <end position="2087"/>
    </location>
</feature>
<keyword evidence="11 17" id="KW-0472">Membrane</keyword>
<dbReference type="InterPro" id="IPR020894">
    <property type="entry name" value="Cadherin_CS"/>
</dbReference>
<organism evidence="20 21">
    <name type="scientific">Allacma fusca</name>
    <dbReference type="NCBI Taxonomy" id="39272"/>
    <lineage>
        <taxon>Eukaryota</taxon>
        <taxon>Metazoa</taxon>
        <taxon>Ecdysozoa</taxon>
        <taxon>Arthropoda</taxon>
        <taxon>Hexapoda</taxon>
        <taxon>Collembola</taxon>
        <taxon>Symphypleona</taxon>
        <taxon>Sminthuridae</taxon>
        <taxon>Allacma</taxon>
    </lineage>
</organism>
<keyword evidence="13" id="KW-0325">Glycoprotein</keyword>
<dbReference type="PROSITE" id="PS50268">
    <property type="entry name" value="CADHERIN_2"/>
    <property type="match status" value="14"/>
</dbReference>
<dbReference type="EMBL" id="CAJVCH010554330">
    <property type="protein sequence ID" value="CAG7830108.1"/>
    <property type="molecule type" value="Genomic_DNA"/>
</dbReference>
<feature type="domain" description="Cadherin" evidence="19">
    <location>
        <begin position="1743"/>
        <end position="1866"/>
    </location>
</feature>
<accession>A0A8J2LEC4</accession>
<keyword evidence="4 17" id="KW-0812">Transmembrane</keyword>
<dbReference type="GO" id="GO:0048589">
    <property type="term" value="P:developmental growth"/>
    <property type="evidence" value="ECO:0007669"/>
    <property type="project" value="UniProtKB-ARBA"/>
</dbReference>
<evidence type="ECO:0000256" key="15">
    <source>
        <dbReference type="PROSITE-ProRule" id="PRU00043"/>
    </source>
</evidence>
<comment type="function">
    <text evidence="14">Cadherins are calcium-dependent cell adhesion proteins. They preferentially interact with themselves in a homophilic manner in connecting cells.</text>
</comment>
<evidence type="ECO:0000259" key="19">
    <source>
        <dbReference type="PROSITE" id="PS50268"/>
    </source>
</evidence>
<dbReference type="GO" id="GO:0001736">
    <property type="term" value="P:establishment of planar polarity"/>
    <property type="evidence" value="ECO:0007669"/>
    <property type="project" value="UniProtKB-ARBA"/>
</dbReference>
<evidence type="ECO:0000256" key="7">
    <source>
        <dbReference type="ARBA" id="ARBA00022737"/>
    </source>
</evidence>
<keyword evidence="3" id="KW-0245">EGF-like domain</keyword>
<evidence type="ECO:0000256" key="2">
    <source>
        <dbReference type="ARBA" id="ARBA00022475"/>
    </source>
</evidence>
<evidence type="ECO:0000256" key="16">
    <source>
        <dbReference type="SAM" id="MobiDB-lite"/>
    </source>
</evidence>
<dbReference type="PANTHER" id="PTHR24027">
    <property type="entry name" value="CADHERIN-23"/>
    <property type="match status" value="1"/>
</dbReference>
<dbReference type="GO" id="GO:0007163">
    <property type="term" value="P:establishment or maintenance of cell polarity"/>
    <property type="evidence" value="ECO:0007669"/>
    <property type="project" value="UniProtKB-ARBA"/>
</dbReference>
<keyword evidence="5" id="KW-0479">Metal-binding</keyword>
<dbReference type="FunFam" id="2.60.40.60:FF:000092">
    <property type="entry name" value="Protocadherin 8"/>
    <property type="match status" value="1"/>
</dbReference>
<dbReference type="PROSITE" id="PS00232">
    <property type="entry name" value="CADHERIN_1"/>
    <property type="match status" value="6"/>
</dbReference>
<evidence type="ECO:0000256" key="18">
    <source>
        <dbReference type="SAM" id="SignalP"/>
    </source>
</evidence>
<dbReference type="FunFam" id="2.60.40.60:FF:000168">
    <property type="entry name" value="Cadherin-related family member 2"/>
    <property type="match status" value="1"/>
</dbReference>
<evidence type="ECO:0000313" key="20">
    <source>
        <dbReference type="EMBL" id="CAG7830108.1"/>
    </source>
</evidence>
<protein>
    <recommendedName>
        <fullName evidence="19">Cadherin domain-containing protein</fullName>
    </recommendedName>
</protein>
<keyword evidence="12" id="KW-1015">Disulfide bond</keyword>
<keyword evidence="2" id="KW-1003">Cell membrane</keyword>
<feature type="domain" description="Cadherin" evidence="19">
    <location>
        <begin position="1623"/>
        <end position="1742"/>
    </location>
</feature>
<keyword evidence="7" id="KW-0677">Repeat</keyword>
<evidence type="ECO:0000256" key="4">
    <source>
        <dbReference type="ARBA" id="ARBA00022692"/>
    </source>
</evidence>
<evidence type="ECO:0000256" key="17">
    <source>
        <dbReference type="SAM" id="Phobius"/>
    </source>
</evidence>
<dbReference type="FunFam" id="2.60.40.60:FF:000306">
    <property type="entry name" value="Cadherin 23"/>
    <property type="match status" value="1"/>
</dbReference>
<feature type="domain" description="Cadherin" evidence="19">
    <location>
        <begin position="386"/>
        <end position="496"/>
    </location>
</feature>
<gene>
    <name evidence="20" type="ORF">AFUS01_LOCUS39934</name>
</gene>
<dbReference type="PANTHER" id="PTHR24027:SF413">
    <property type="entry name" value="CADHERIN RELATED FAMILY MEMBER 1"/>
    <property type="match status" value="1"/>
</dbReference>
<feature type="compositionally biased region" description="Polar residues" evidence="16">
    <location>
        <begin position="2070"/>
        <end position="2081"/>
    </location>
</feature>
<dbReference type="GO" id="GO:0007156">
    <property type="term" value="P:homophilic cell adhesion via plasma membrane adhesion molecules"/>
    <property type="evidence" value="ECO:0007669"/>
    <property type="project" value="InterPro"/>
</dbReference>
<keyword evidence="8 15" id="KW-0106">Calcium</keyword>
<feature type="domain" description="Cadherin" evidence="19">
    <location>
        <begin position="948"/>
        <end position="1054"/>
    </location>
</feature>
<name>A0A8J2LEC4_9HEXA</name>
<evidence type="ECO:0000256" key="11">
    <source>
        <dbReference type="ARBA" id="ARBA00023136"/>
    </source>
</evidence>
<comment type="caution">
    <text evidence="20">The sequence shown here is derived from an EMBL/GenBank/DDBJ whole genome shotgun (WGS) entry which is preliminary data.</text>
</comment>
<dbReference type="FunFam" id="2.60.40.60:FF:000039">
    <property type="entry name" value="FAT atypical cadherin 3"/>
    <property type="match status" value="1"/>
</dbReference>
<comment type="subcellular location">
    <subcellularLocation>
        <location evidence="1">Cell membrane</location>
        <topology evidence="1">Single-pass type I membrane protein</topology>
    </subcellularLocation>
</comment>
<dbReference type="FunFam" id="2.60.40.60:FF:000118">
    <property type="entry name" value="protocadherin Fat 4"/>
    <property type="match status" value="1"/>
</dbReference>
<evidence type="ECO:0000256" key="3">
    <source>
        <dbReference type="ARBA" id="ARBA00022536"/>
    </source>
</evidence>
<feature type="domain" description="Cadherin" evidence="19">
    <location>
        <begin position="497"/>
        <end position="603"/>
    </location>
</feature>
<evidence type="ECO:0000256" key="14">
    <source>
        <dbReference type="ARBA" id="ARBA00059331"/>
    </source>
</evidence>
<dbReference type="InterPro" id="IPR002126">
    <property type="entry name" value="Cadherin-like_dom"/>
</dbReference>
<dbReference type="Pfam" id="PF00028">
    <property type="entry name" value="Cadherin"/>
    <property type="match status" value="9"/>
</dbReference>
<dbReference type="CDD" id="cd11304">
    <property type="entry name" value="Cadherin_repeat"/>
    <property type="match status" value="13"/>
</dbReference>
<feature type="domain" description="Cadherin" evidence="19">
    <location>
        <begin position="291"/>
        <end position="385"/>
    </location>
</feature>
<feature type="domain" description="Cadherin" evidence="19">
    <location>
        <begin position="1064"/>
        <end position="1183"/>
    </location>
</feature>
<keyword evidence="6 18" id="KW-0732">Signal</keyword>
<dbReference type="GO" id="GO:0008013">
    <property type="term" value="F:beta-catenin binding"/>
    <property type="evidence" value="ECO:0007669"/>
    <property type="project" value="TreeGrafter"/>
</dbReference>
<evidence type="ECO:0000256" key="12">
    <source>
        <dbReference type="ARBA" id="ARBA00023157"/>
    </source>
</evidence>
<feature type="domain" description="Cadherin" evidence="19">
    <location>
        <begin position="1515"/>
        <end position="1622"/>
    </location>
</feature>
<reference evidence="20" key="1">
    <citation type="submission" date="2021-06" db="EMBL/GenBank/DDBJ databases">
        <authorList>
            <person name="Hodson N. C."/>
            <person name="Mongue J. A."/>
            <person name="Jaron S. K."/>
        </authorList>
    </citation>
    <scope>NUCLEOTIDE SEQUENCE</scope>
</reference>
<feature type="region of interest" description="Disordered" evidence="16">
    <location>
        <begin position="67"/>
        <end position="90"/>
    </location>
</feature>
<evidence type="ECO:0000256" key="13">
    <source>
        <dbReference type="ARBA" id="ARBA00023180"/>
    </source>
</evidence>
<evidence type="ECO:0000256" key="6">
    <source>
        <dbReference type="ARBA" id="ARBA00022729"/>
    </source>
</evidence>
<feature type="domain" description="Cadherin" evidence="19">
    <location>
        <begin position="719"/>
        <end position="829"/>
    </location>
</feature>
<feature type="chain" id="PRO_5035179553" description="Cadherin domain-containing protein" evidence="18">
    <location>
        <begin position="20"/>
        <end position="2129"/>
    </location>
</feature>
<dbReference type="OrthoDB" id="6510378at2759"/>
<evidence type="ECO:0000256" key="10">
    <source>
        <dbReference type="ARBA" id="ARBA00022989"/>
    </source>
</evidence>
<dbReference type="SMART" id="SM00112">
    <property type="entry name" value="CA"/>
    <property type="match status" value="14"/>
</dbReference>
<feature type="domain" description="Cadherin" evidence="19">
    <location>
        <begin position="1184"/>
        <end position="1293"/>
    </location>
</feature>
<feature type="region of interest" description="Disordered" evidence="16">
    <location>
        <begin position="38"/>
        <end position="57"/>
    </location>
</feature>
<feature type="signal peptide" evidence="18">
    <location>
        <begin position="1"/>
        <end position="19"/>
    </location>
</feature>
<evidence type="ECO:0000256" key="8">
    <source>
        <dbReference type="ARBA" id="ARBA00022837"/>
    </source>
</evidence>
<evidence type="ECO:0000256" key="9">
    <source>
        <dbReference type="ARBA" id="ARBA00022889"/>
    </source>
</evidence>
<keyword evidence="10 17" id="KW-1133">Transmembrane helix</keyword>
<sequence length="2129" mass="237247">MDCVVLALLLCLLLPFKYGQWICVDEFFMDPNRPTKSLTISTGPPSPSSFPPSQSQSVPTIILSVNSRSQSRMNSPERRNPHHRDNLRDKPGWIVSDSAGFNSNKFHQNYYFSPDAEYLKVSPLCPIPTSTHPWEDFRGAEPCEHDSSSSGRKNPMWSPIMDQVLYSYCDSANFTNPTSTSAANYGVTGKSSCQVQKTTRTWGSWKERLKFFPNCKTIFGSSIELTVVPPKSVSSKAILVKNKACHFLFHALFLVILLSHGGLLVGANSPPQFVLSEGQSEIVLRLKEGPETPLGSLIYRLKGYDPDDDPLSFGLRGQIANELLRIENLGSNEANVYLKKELDREVEDEYMLVVTVTDGNLADGSYVTQSLLILVEDVNDNTPIFASYQATIKVPENSDVPKILTTLEATDRDDGPYGQVVYKIQTEVGDESLFSISTVNGQGVLKLLRPLDYEKKFLHQLRVLAVDRSSDPSRINTATAAVVVQVVDVEDRPPEWVTVPPVTRLNEDVPKGTFVLQVRAVDGDRGVNNEITYSLLNENDSFGVDSQSGIVFTKSTLDRENAHGGSYILQIVASEKSKIRPAPTTTTECTIIINDVNDETPKFRSRSYLAEVVENSPVDVPVTFLGESVPECYDHDLGMNGTFRLLLDGDGGVFEVTPSQGINQVSFLIRVKNPSRLDYERLKVINFTLIAEEISGEKSSTVPVSVLVRDSNDESPQFEQSKYDVELMENSAPGTTVATVKATDKDSGAFGTQGIRYTSLTGSIANELNLDPLTGVITIKAVEKSMLDREISPMYYLTVEARDNQGQGNRASVPLNIFMKDQNDIDPVFVQSRYEARMFENENEFVSPLRVQARDSDLQGTPNSDIRYTIVAGNEDGYFEVDKLTGRIRIIKSIDFEHLPAIRQNPKSNVKRVNFTVRANDLGSPPRLSLVPVTVFVHDVNDNLPIFDKAVYHKIIREDTISGSQLIRVEATDKDASTPFNRVFYRIERGAQEKFLVDAETGIISLAPGALLDYNEKNAHVLEVIAIDGGGKRSVDAAIVNISITDVNNKPPKFLFNEIDGDHSIGIYHTKVPENVPSGQYITQVRAVDPDFKPLLRYGIDFNRSEARNENGRLLKGIDLSKMFELQAIDGVLKVTGNLDRETMETVKIGLRVEDLGAEKGRQIATASLILKIEDVNDNSPVFRSNPYLSSIPENSKLGTPVLMVTADDADVEKTLRYTLRPEKDDIDRTRFPLKIDVETGTIEVAAKIDRERRQWLNFTVIAEDSASSPQKRTGSTHVYVNVIDENDNSPIFIDGITNFTVKENAAVGTIVAKIEAQDKDSGQYGKVTYLLDRKSSGGKFVVDPETGHIRVAEPLDREEVSSYSLVVQAWDNYRFGYAAGESRNAFKQIVVDVADINDEVPVFEPVEPNSCASVTEFHEDIITTVRAKDNDDPDSPNGWVSFKIKKGNELGLFKLEQGKNTAKILPARSLKGFYGNYTLVIEAADGGQPPKMASMDVKICVSDFNDNQPVFINPAQNFTIRVAENATIGTSIIQVRAIDNDIGLNGVVRYRLRQDISGHWETFEINSITGVISLAKLLDREQQKLYHIRIEAHDLGVPTPLSTDLDLTILVRNVDDFKPQFVVENFEANFTENITPSREKLELPATIDRDDEDEEERKSSPVCYFIVPDNHNSTQIFSVDPVNHILSTKVRLDREKRANHTLMIVATEDCLRGEITRQEKTSSYLKVLVNVVDVNDNSPKFIRKVFTGGVTTDTDFGTSFMSIKATDADSPPNAQLKYYIIPPITMSLSEGLSHLVNNENSLFSIDENTGAISLAFDPQPDMKGHFVIHVGVNDTYGLSDRAKALVYLLREDQKVKVTVRMSPNEVRQHVEIFTRVLSNVTGVVVNVDENFKFHENRDGSVDKTKTDFYIHLVHPQENAVLEVNQVLKLIDLNIEDLDELFKEFNVLDTQASSLTLSSPKGQEEKKNLILVYASGAAIFFALILIVVISLCFAQRAKYQRQLKALTANAYGSSSTIIPRTGNVPNTNVHSSEGSNPIWMQAYQNSWYKEDSLRYDNSESRDSLDENAIATESASPPSSHMRSFVGSDAEISRRNDLNRTFHRNLMYNNRIDSNGTCLILKKHLETTEL</sequence>
<dbReference type="GO" id="GO:0048513">
    <property type="term" value="P:animal organ development"/>
    <property type="evidence" value="ECO:0007669"/>
    <property type="project" value="UniProtKB-ARBA"/>
</dbReference>